<proteinExistence type="predicted"/>
<dbReference type="Proteomes" id="UP001627284">
    <property type="component" value="Unassembled WGS sequence"/>
</dbReference>
<name>A0ABD2T4R7_9SOLN</name>
<evidence type="ECO:0000313" key="2">
    <source>
        <dbReference type="Proteomes" id="UP001627284"/>
    </source>
</evidence>
<comment type="caution">
    <text evidence="1">The sequence shown here is derived from an EMBL/GenBank/DDBJ whole genome shotgun (WGS) entry which is preliminary data.</text>
</comment>
<organism evidence="1 2">
    <name type="scientific">Solanum stoloniferum</name>
    <dbReference type="NCBI Taxonomy" id="62892"/>
    <lineage>
        <taxon>Eukaryota</taxon>
        <taxon>Viridiplantae</taxon>
        <taxon>Streptophyta</taxon>
        <taxon>Embryophyta</taxon>
        <taxon>Tracheophyta</taxon>
        <taxon>Spermatophyta</taxon>
        <taxon>Magnoliopsida</taxon>
        <taxon>eudicotyledons</taxon>
        <taxon>Gunneridae</taxon>
        <taxon>Pentapetalae</taxon>
        <taxon>asterids</taxon>
        <taxon>lamiids</taxon>
        <taxon>Solanales</taxon>
        <taxon>Solanaceae</taxon>
        <taxon>Solanoideae</taxon>
        <taxon>Solaneae</taxon>
        <taxon>Solanum</taxon>
    </lineage>
</organism>
<sequence length="115" mass="13286">MFLLKRRLSLISLFPCHSRGKRGERQLHFEIYLFEFSDRRSPVTGRRSPASTWKQLNTRTSSLLCGMLGVRTGFDLYGGIISRTHKASSLWLTAMTETVLLRQGMSFMGCYMRMN</sequence>
<gene>
    <name evidence="1" type="ORF">AABB24_019686</name>
</gene>
<accession>A0ABD2T4R7</accession>
<keyword evidence="2" id="KW-1185">Reference proteome</keyword>
<protein>
    <submittedName>
        <fullName evidence="1">Uncharacterized protein</fullName>
    </submittedName>
</protein>
<evidence type="ECO:0000313" key="1">
    <source>
        <dbReference type="EMBL" id="KAL3351205.1"/>
    </source>
</evidence>
<dbReference type="AlphaFoldDB" id="A0ABD2T4R7"/>
<reference evidence="1 2" key="1">
    <citation type="submission" date="2024-05" db="EMBL/GenBank/DDBJ databases">
        <title>De novo assembly of an allotetraploid wild potato.</title>
        <authorList>
            <person name="Hosaka A.J."/>
        </authorList>
    </citation>
    <scope>NUCLEOTIDE SEQUENCE [LARGE SCALE GENOMIC DNA]</scope>
    <source>
        <tissue evidence="1">Young leaves</tissue>
    </source>
</reference>
<dbReference type="EMBL" id="JBJKTR010000012">
    <property type="protein sequence ID" value="KAL3351205.1"/>
    <property type="molecule type" value="Genomic_DNA"/>
</dbReference>